<dbReference type="Gene3D" id="3.20.20.70">
    <property type="entry name" value="Aldolase class I"/>
    <property type="match status" value="1"/>
</dbReference>
<organism evidence="8">
    <name type="scientific">uncultured Desulfovibrio sp</name>
    <dbReference type="NCBI Taxonomy" id="167968"/>
    <lineage>
        <taxon>Bacteria</taxon>
        <taxon>Pseudomonadati</taxon>
        <taxon>Thermodesulfobacteriota</taxon>
        <taxon>Desulfovibrionia</taxon>
        <taxon>Desulfovibrionales</taxon>
        <taxon>Desulfovibrionaceae</taxon>
        <taxon>Desulfovibrio</taxon>
        <taxon>environmental samples</taxon>
    </lineage>
</organism>
<dbReference type="SUPFAM" id="SSF51690">
    <property type="entry name" value="Nicotinate/Quinolinate PRTase C-terminal domain-like"/>
    <property type="match status" value="1"/>
</dbReference>
<reference evidence="8" key="1">
    <citation type="submission" date="2016-08" db="EMBL/GenBank/DDBJ databases">
        <authorList>
            <person name="Seilhamer J.J."/>
        </authorList>
    </citation>
    <scope>NUCLEOTIDE SEQUENCE</scope>
    <source>
        <strain evidence="8">86-1</strain>
    </source>
</reference>
<proteinExistence type="inferred from homology"/>
<keyword evidence="4 5" id="KW-0808">Transferase</keyword>
<evidence type="ECO:0000256" key="2">
    <source>
        <dbReference type="ARBA" id="ARBA00019205"/>
    </source>
</evidence>
<dbReference type="Gene3D" id="3.90.1170.20">
    <property type="entry name" value="Quinolinate phosphoribosyl transferase, N-terminal domain"/>
    <property type="match status" value="1"/>
</dbReference>
<dbReference type="AlphaFoldDB" id="A0A212L9T9"/>
<dbReference type="InterPro" id="IPR006242">
    <property type="entry name" value="ModD"/>
</dbReference>
<protein>
    <recommendedName>
        <fullName evidence="2">Putative pyrophosphorylase ModD</fullName>
    </recommendedName>
</protein>
<dbReference type="InterPro" id="IPR022412">
    <property type="entry name" value="Quinolinate_PRibosylTrfase_N"/>
</dbReference>
<name>A0A212L9T9_9BACT</name>
<dbReference type="PANTHER" id="PTHR32179">
    <property type="entry name" value="NICOTINATE-NUCLEOTIDE PYROPHOSPHORYLASE [CARBOXYLATING]"/>
    <property type="match status" value="1"/>
</dbReference>
<dbReference type="PANTHER" id="PTHR32179:SF4">
    <property type="entry name" value="PYROPHOSPHORYLASE MODD-RELATED"/>
    <property type="match status" value="1"/>
</dbReference>
<comment type="similarity">
    <text evidence="1 5">Belongs to the NadC/ModD family.</text>
</comment>
<evidence type="ECO:0000259" key="6">
    <source>
        <dbReference type="Pfam" id="PF01729"/>
    </source>
</evidence>
<dbReference type="Pfam" id="PF02749">
    <property type="entry name" value="QRPTase_N"/>
    <property type="match status" value="1"/>
</dbReference>
<evidence type="ECO:0000259" key="7">
    <source>
        <dbReference type="Pfam" id="PF02749"/>
    </source>
</evidence>
<dbReference type="InterPro" id="IPR013785">
    <property type="entry name" value="Aldolase_TIM"/>
</dbReference>
<dbReference type="GO" id="GO:0004514">
    <property type="term" value="F:nicotinate-nucleotide diphosphorylase (carboxylating) activity"/>
    <property type="evidence" value="ECO:0007669"/>
    <property type="project" value="InterPro"/>
</dbReference>
<feature type="domain" description="Quinolinate phosphoribosyl transferase N-terminal" evidence="7">
    <location>
        <begin position="22"/>
        <end position="105"/>
    </location>
</feature>
<dbReference type="InterPro" id="IPR037128">
    <property type="entry name" value="Quinolinate_PRibosylTase_N_sf"/>
</dbReference>
<dbReference type="RefSeq" id="WP_179981091.1">
    <property type="nucleotide sequence ID" value="NZ_LT608333.1"/>
</dbReference>
<dbReference type="PIRSF" id="PIRSF006250">
    <property type="entry name" value="NadC_ModD"/>
    <property type="match status" value="1"/>
</dbReference>
<dbReference type="InterPro" id="IPR036068">
    <property type="entry name" value="Nicotinate_pribotase-like_C"/>
</dbReference>
<dbReference type="InterPro" id="IPR002638">
    <property type="entry name" value="Quinolinate_PRibosylTrfase_C"/>
</dbReference>
<dbReference type="GO" id="GO:0034213">
    <property type="term" value="P:quinolinate catabolic process"/>
    <property type="evidence" value="ECO:0007669"/>
    <property type="project" value="TreeGrafter"/>
</dbReference>
<dbReference type="CDD" id="cd01573">
    <property type="entry name" value="modD_like"/>
    <property type="match status" value="1"/>
</dbReference>
<evidence type="ECO:0000256" key="1">
    <source>
        <dbReference type="ARBA" id="ARBA00009400"/>
    </source>
</evidence>
<evidence type="ECO:0000256" key="4">
    <source>
        <dbReference type="ARBA" id="ARBA00022679"/>
    </source>
</evidence>
<dbReference type="EMBL" id="FMJC01000002">
    <property type="protein sequence ID" value="SCM74285.1"/>
    <property type="molecule type" value="Genomic_DNA"/>
</dbReference>
<accession>A0A212L9T9</accession>
<feature type="domain" description="Quinolinate phosphoribosyl transferase C-terminal" evidence="6">
    <location>
        <begin position="107"/>
        <end position="282"/>
    </location>
</feature>
<dbReference type="Pfam" id="PF01729">
    <property type="entry name" value="QRPTase_C"/>
    <property type="match status" value="1"/>
</dbReference>
<evidence type="ECO:0000313" key="8">
    <source>
        <dbReference type="EMBL" id="SCM74285.1"/>
    </source>
</evidence>
<gene>
    <name evidence="8" type="ORF">KL86DES1_21845</name>
</gene>
<dbReference type="GO" id="GO:0005737">
    <property type="term" value="C:cytoplasm"/>
    <property type="evidence" value="ECO:0007669"/>
    <property type="project" value="TreeGrafter"/>
</dbReference>
<evidence type="ECO:0000256" key="3">
    <source>
        <dbReference type="ARBA" id="ARBA00022676"/>
    </source>
</evidence>
<keyword evidence="3 5" id="KW-0328">Glycosyltransferase</keyword>
<dbReference type="SUPFAM" id="SSF54675">
    <property type="entry name" value="Nicotinate/Quinolinate PRTase N-terminal domain-like"/>
    <property type="match status" value="1"/>
</dbReference>
<dbReference type="NCBIfam" id="TIGR01334">
    <property type="entry name" value="modD"/>
    <property type="match status" value="1"/>
</dbReference>
<dbReference type="InterPro" id="IPR027277">
    <property type="entry name" value="NadC/ModD"/>
</dbReference>
<sequence>MQIPKSSSWFDGLLADDCPGPDLTVEMLGIGAHTGAMFFSPRQQGVISGVEEAEQLLVRCGLSVARQINNGDVAEAGQVFLEARGSAAGLHRGWKASQTLVEYMSGIARRCAFMVERASAVRPGIRVAVTRKSFPGAKALCLEAAMNGGAVIHRQNLSDSILVFSQHLQFFANDAQQTQMEFFARRVQDLRASMPEKKLSAEVDNLEDALLTAAAGVDIVQCEKFSCEALAATVGALRGTRPDILILAAGGVTGENAAEYAATGVDVLVTTWPYFGKPADIKVVMEADGGM</sequence>
<dbReference type="GO" id="GO:0009435">
    <property type="term" value="P:NAD+ biosynthetic process"/>
    <property type="evidence" value="ECO:0007669"/>
    <property type="project" value="InterPro"/>
</dbReference>
<evidence type="ECO:0000256" key="5">
    <source>
        <dbReference type="PIRNR" id="PIRNR006250"/>
    </source>
</evidence>